<accession>A0AAV6FKD5</accession>
<dbReference type="Gene3D" id="3.30.420.10">
    <property type="entry name" value="Ribonuclease H-like superfamily/Ribonuclease H"/>
    <property type="match status" value="1"/>
</dbReference>
<dbReference type="Pfam" id="PF18701">
    <property type="entry name" value="DUF5641"/>
    <property type="match status" value="1"/>
</dbReference>
<dbReference type="PROSITE" id="PS50994">
    <property type="entry name" value="INTEGRASE"/>
    <property type="match status" value="1"/>
</dbReference>
<proteinExistence type="predicted"/>
<dbReference type="PANTHER" id="PTHR47331">
    <property type="entry name" value="PHD-TYPE DOMAIN-CONTAINING PROTEIN"/>
    <property type="match status" value="1"/>
</dbReference>
<evidence type="ECO:0000313" key="3">
    <source>
        <dbReference type="Proteomes" id="UP000823561"/>
    </source>
</evidence>
<reference evidence="2" key="1">
    <citation type="submission" date="2020-10" db="EMBL/GenBank/DDBJ databases">
        <title>Chromosome-scale genome assembly of the Allis shad, Alosa alosa.</title>
        <authorList>
            <person name="Margot Z."/>
            <person name="Christophe K."/>
            <person name="Cabau C."/>
            <person name="Louis A."/>
            <person name="Berthelot C."/>
            <person name="Parey E."/>
            <person name="Roest Crollius H."/>
            <person name="Montfort J."/>
            <person name="Robinson-Rechavi M."/>
            <person name="Bucao C."/>
            <person name="Bouchez O."/>
            <person name="Gislard M."/>
            <person name="Lluch J."/>
            <person name="Milhes M."/>
            <person name="Lampietro C."/>
            <person name="Lopez Roques C."/>
            <person name="Donnadieu C."/>
            <person name="Braasch I."/>
            <person name="Desvignes T."/>
            <person name="Postlethwait J."/>
            <person name="Bobe J."/>
            <person name="Guiguen Y."/>
        </authorList>
    </citation>
    <scope>NUCLEOTIDE SEQUENCE</scope>
    <source>
        <strain evidence="2">M-15738</strain>
        <tissue evidence="2">Blood</tissue>
    </source>
</reference>
<dbReference type="EMBL" id="JADWDJ010000023">
    <property type="protein sequence ID" value="KAG5262246.1"/>
    <property type="molecule type" value="Genomic_DNA"/>
</dbReference>
<gene>
    <name evidence="2" type="ORF">AALO_G00293800</name>
</gene>
<dbReference type="PANTHER" id="PTHR47331:SF6">
    <property type="entry name" value="DOUBLECORTIN DOMAIN-CONTAINING PROTEIN"/>
    <property type="match status" value="1"/>
</dbReference>
<dbReference type="InterPro" id="IPR008042">
    <property type="entry name" value="Retrotrans_Pao"/>
</dbReference>
<dbReference type="InterPro" id="IPR001584">
    <property type="entry name" value="Integrase_cat-core"/>
</dbReference>
<dbReference type="SUPFAM" id="SSF53098">
    <property type="entry name" value="Ribonuclease H-like"/>
    <property type="match status" value="1"/>
</dbReference>
<dbReference type="InterPro" id="IPR040676">
    <property type="entry name" value="DUF5641"/>
</dbReference>
<dbReference type="GO" id="GO:0003676">
    <property type="term" value="F:nucleic acid binding"/>
    <property type="evidence" value="ECO:0007669"/>
    <property type="project" value="InterPro"/>
</dbReference>
<dbReference type="Pfam" id="PF05380">
    <property type="entry name" value="Peptidase_A17"/>
    <property type="match status" value="1"/>
</dbReference>
<keyword evidence="3" id="KW-1185">Reference proteome</keyword>
<feature type="domain" description="Integrase catalytic" evidence="1">
    <location>
        <begin position="251"/>
        <end position="446"/>
    </location>
</feature>
<dbReference type="AlphaFoldDB" id="A0AAV6FKD5"/>
<protein>
    <recommendedName>
        <fullName evidence="1">Integrase catalytic domain-containing protein</fullName>
    </recommendedName>
</protein>
<sequence length="537" mass="61004">MGKAKLSPQPEPTIPRLELCGAVLVVELAELILDELDHKPDAVKFYSDSKVVLGYIFNDSKRFFVYVHNRVHRIRQTTSPEQWHYVPSEQNPADLATRSVAASQLMDTMWFKGPDFLYKHEKTEKHEHFELIEPEMDVEVRPQILILDPYMSEGLLRVGGRLRHASLDTDIKHPIILPKHSHVTRLLVEHHHAEVKHQGRHFTEGAIRAAGLWIVAGNRLVSSVLYHCVTCRKLRGKLEVQKMADLPPERLDTSPPFSYVGLDVFGLWTVVTRRTQGGAAESKRWAILFTCMCTRGVHIETIESMDTASCINALRRFFAVRGPAKQLRSDRGTNFIAASVELGMRPSGKKQNSIMNYLHSKDCTWEFNPPHASHMGGVWERMIGVTRRILHSMLLQNKQAHLTHEVLCTLLAEVSAIINARPLIPVSSDPSDPVLLSPSMLLTQKPGLLAPPGDFTGKDLLKGQWRQVQALANEFWSRWRTEYLSTLHPRRKWNKTHRNLQPGDIVLLKQTQVPRNEWPMALVTSTSESSEGKVHKS</sequence>
<dbReference type="Proteomes" id="UP000823561">
    <property type="component" value="Chromosome 23"/>
</dbReference>
<evidence type="ECO:0000259" key="1">
    <source>
        <dbReference type="PROSITE" id="PS50994"/>
    </source>
</evidence>
<comment type="caution">
    <text evidence="2">The sequence shown here is derived from an EMBL/GenBank/DDBJ whole genome shotgun (WGS) entry which is preliminary data.</text>
</comment>
<organism evidence="2 3">
    <name type="scientific">Alosa alosa</name>
    <name type="common">allis shad</name>
    <dbReference type="NCBI Taxonomy" id="278164"/>
    <lineage>
        <taxon>Eukaryota</taxon>
        <taxon>Metazoa</taxon>
        <taxon>Chordata</taxon>
        <taxon>Craniata</taxon>
        <taxon>Vertebrata</taxon>
        <taxon>Euteleostomi</taxon>
        <taxon>Actinopterygii</taxon>
        <taxon>Neopterygii</taxon>
        <taxon>Teleostei</taxon>
        <taxon>Clupei</taxon>
        <taxon>Clupeiformes</taxon>
        <taxon>Clupeoidei</taxon>
        <taxon>Clupeidae</taxon>
        <taxon>Alosa</taxon>
    </lineage>
</organism>
<dbReference type="InterPro" id="IPR036397">
    <property type="entry name" value="RNaseH_sf"/>
</dbReference>
<dbReference type="InterPro" id="IPR012337">
    <property type="entry name" value="RNaseH-like_sf"/>
</dbReference>
<dbReference type="GO" id="GO:0015074">
    <property type="term" value="P:DNA integration"/>
    <property type="evidence" value="ECO:0007669"/>
    <property type="project" value="InterPro"/>
</dbReference>
<name>A0AAV6FKD5_9TELE</name>
<evidence type="ECO:0000313" key="2">
    <source>
        <dbReference type="EMBL" id="KAG5262246.1"/>
    </source>
</evidence>